<sequence>MNKYLKYLLSLILVFAMIANDGVLGSQSKSADYYQSSFVITKRESDFKAFRLYKYNRFAYRIKTIFSIVLNYLNDEDVFSFQINIVFKFRKVLYQKINSFINQSVFLNEIIISNNFKTGLYRA</sequence>
<dbReference type="Proteomes" id="UP000032061">
    <property type="component" value="Unassembled WGS sequence"/>
</dbReference>
<reference evidence="2 4" key="2">
    <citation type="submission" date="2016-11" db="EMBL/GenBank/DDBJ databases">
        <title>Whole genomes of Flavobacteriaceae.</title>
        <authorList>
            <person name="Stine C."/>
            <person name="Li C."/>
            <person name="Tadesse D."/>
        </authorList>
    </citation>
    <scope>NUCLEOTIDE SEQUENCE [LARGE SCALE GENOMIC DNA]</scope>
    <source>
        <strain evidence="2 4">ATCC 51468</strain>
    </source>
</reference>
<protein>
    <submittedName>
        <fullName evidence="1">Uncharacterized protein</fullName>
    </submittedName>
</protein>
<dbReference type="Proteomes" id="UP000198302">
    <property type="component" value="Unassembled WGS sequence"/>
</dbReference>
<comment type="caution">
    <text evidence="1">The sequence shown here is derived from an EMBL/GenBank/DDBJ whole genome shotgun (WGS) entry which is preliminary data.</text>
</comment>
<dbReference type="OrthoDB" id="1358646at2"/>
<evidence type="ECO:0000313" key="3">
    <source>
        <dbReference type="Proteomes" id="UP000032061"/>
    </source>
</evidence>
<evidence type="ECO:0000313" key="1">
    <source>
        <dbReference type="EMBL" id="KIO52288.1"/>
    </source>
</evidence>
<accession>A0A0D0EU61</accession>
<keyword evidence="4" id="KW-1185">Reference proteome</keyword>
<dbReference type="EMBL" id="JPRK01000011">
    <property type="protein sequence ID" value="KIO52288.1"/>
    <property type="molecule type" value="Genomic_DNA"/>
</dbReference>
<evidence type="ECO:0000313" key="2">
    <source>
        <dbReference type="EMBL" id="OXA87134.1"/>
    </source>
</evidence>
<gene>
    <name evidence="2" type="ORF">B0A73_12555</name>
    <name evidence="1" type="ORF">IW18_14305</name>
</gene>
<reference evidence="1 3" key="1">
    <citation type="submission" date="2015-01" db="EMBL/GenBank/DDBJ databases">
        <title>Genome of Flavobacterium hibernum DSM 12611.</title>
        <authorList>
            <person name="Stropko S.J."/>
            <person name="Pipes S.E."/>
            <person name="Newman J.D."/>
        </authorList>
    </citation>
    <scope>NUCLEOTIDE SEQUENCE [LARGE SCALE GENOMIC DNA]</scope>
    <source>
        <strain evidence="1 3">DSM 12611</strain>
    </source>
</reference>
<evidence type="ECO:0000313" key="4">
    <source>
        <dbReference type="Proteomes" id="UP000198302"/>
    </source>
</evidence>
<dbReference type="AlphaFoldDB" id="A0A0D0EU61"/>
<proteinExistence type="predicted"/>
<dbReference type="EMBL" id="MUGX01000013">
    <property type="protein sequence ID" value="OXA87134.1"/>
    <property type="molecule type" value="Genomic_DNA"/>
</dbReference>
<name>A0A0D0EU61_9FLAO</name>
<dbReference type="RefSeq" id="WP_041518555.1">
    <property type="nucleotide sequence ID" value="NZ_JPRK01000011.1"/>
</dbReference>
<dbReference type="STRING" id="37752.IW18_14305"/>
<organism evidence="1 3">
    <name type="scientific">Flavobacterium hibernum</name>
    <dbReference type="NCBI Taxonomy" id="37752"/>
    <lineage>
        <taxon>Bacteria</taxon>
        <taxon>Pseudomonadati</taxon>
        <taxon>Bacteroidota</taxon>
        <taxon>Flavobacteriia</taxon>
        <taxon>Flavobacteriales</taxon>
        <taxon>Flavobacteriaceae</taxon>
        <taxon>Flavobacterium</taxon>
    </lineage>
</organism>